<feature type="signal peptide" evidence="10">
    <location>
        <begin position="1"/>
        <end position="19"/>
    </location>
</feature>
<keyword evidence="2" id="KW-0964">Secreted</keyword>
<keyword evidence="7 9" id="KW-0339">Growth factor</keyword>
<evidence type="ECO:0000259" key="11">
    <source>
        <dbReference type="PROSITE" id="PS50278"/>
    </source>
</evidence>
<dbReference type="InterPro" id="IPR023581">
    <property type="entry name" value="PD_growth_factor_CS"/>
</dbReference>
<evidence type="ECO:0000256" key="9">
    <source>
        <dbReference type="RuleBase" id="RU003818"/>
    </source>
</evidence>
<feature type="non-terminal residue" evidence="12">
    <location>
        <position position="1"/>
    </location>
</feature>
<evidence type="ECO:0000313" key="12">
    <source>
        <dbReference type="EMBL" id="MBN3325961.1"/>
    </source>
</evidence>
<dbReference type="SMART" id="SM00141">
    <property type="entry name" value="PDGF"/>
    <property type="match status" value="1"/>
</dbReference>
<dbReference type="GO" id="GO:0045766">
    <property type="term" value="P:positive regulation of angiogenesis"/>
    <property type="evidence" value="ECO:0007669"/>
    <property type="project" value="TreeGrafter"/>
</dbReference>
<dbReference type="InterPro" id="IPR029034">
    <property type="entry name" value="Cystine-knot_cytokine"/>
</dbReference>
<dbReference type="InterPro" id="IPR004153">
    <property type="entry name" value="CXCXC_repeat"/>
</dbReference>
<gene>
    <name evidence="12" type="primary">Vegfc_1</name>
    <name evidence="12" type="ORF">GTO95_0007043</name>
</gene>
<dbReference type="GO" id="GO:0038084">
    <property type="term" value="P:vascular endothelial growth factor signaling pathway"/>
    <property type="evidence" value="ECO:0007669"/>
    <property type="project" value="TreeGrafter"/>
</dbReference>
<dbReference type="GO" id="GO:0008083">
    <property type="term" value="F:growth factor activity"/>
    <property type="evidence" value="ECO:0007669"/>
    <property type="project" value="UniProtKB-KW"/>
</dbReference>
<dbReference type="Pfam" id="PF00341">
    <property type="entry name" value="PDGF"/>
    <property type="match status" value="1"/>
</dbReference>
<organism evidence="12 13">
    <name type="scientific">Atractosteus spatula</name>
    <name type="common">Alligator gar</name>
    <name type="synonym">Lepisosteus spatula</name>
    <dbReference type="NCBI Taxonomy" id="7917"/>
    <lineage>
        <taxon>Eukaryota</taxon>
        <taxon>Metazoa</taxon>
        <taxon>Chordata</taxon>
        <taxon>Craniata</taxon>
        <taxon>Vertebrata</taxon>
        <taxon>Euteleostomi</taxon>
        <taxon>Actinopterygii</taxon>
        <taxon>Neopterygii</taxon>
        <taxon>Holostei</taxon>
        <taxon>Semionotiformes</taxon>
        <taxon>Lepisosteidae</taxon>
        <taxon>Atractosteus</taxon>
    </lineage>
</organism>
<dbReference type="GO" id="GO:0002040">
    <property type="term" value="P:sprouting angiogenesis"/>
    <property type="evidence" value="ECO:0007669"/>
    <property type="project" value="TreeGrafter"/>
</dbReference>
<keyword evidence="5 10" id="KW-0732">Signal</keyword>
<dbReference type="Gene3D" id="2.10.90.10">
    <property type="entry name" value="Cystine-knot cytokines"/>
    <property type="match status" value="1"/>
</dbReference>
<dbReference type="GO" id="GO:0043185">
    <property type="term" value="F:vascular endothelial growth factor receptor 3 binding"/>
    <property type="evidence" value="ECO:0007669"/>
    <property type="project" value="TreeGrafter"/>
</dbReference>
<evidence type="ECO:0000256" key="6">
    <source>
        <dbReference type="ARBA" id="ARBA00022737"/>
    </source>
</evidence>
<reference evidence="12" key="1">
    <citation type="journal article" date="2021" name="Cell">
        <title>Tracing the genetic footprints of vertebrate landing in non-teleost ray-finned fishes.</title>
        <authorList>
            <person name="Bi X."/>
            <person name="Wang K."/>
            <person name="Yang L."/>
            <person name="Pan H."/>
            <person name="Jiang H."/>
            <person name="Wei Q."/>
            <person name="Fang M."/>
            <person name="Yu H."/>
            <person name="Zhu C."/>
            <person name="Cai Y."/>
            <person name="He Y."/>
            <person name="Gan X."/>
            <person name="Zeng H."/>
            <person name="Yu D."/>
            <person name="Zhu Y."/>
            <person name="Jiang H."/>
            <person name="Qiu Q."/>
            <person name="Yang H."/>
            <person name="Zhang Y.E."/>
            <person name="Wang W."/>
            <person name="Zhu M."/>
            <person name="He S."/>
            <person name="Zhang G."/>
        </authorList>
    </citation>
    <scope>NUCLEOTIDE SEQUENCE</scope>
    <source>
        <strain evidence="12">Allg_001</strain>
    </source>
</reference>
<dbReference type="CDD" id="cd00135">
    <property type="entry name" value="PDGF"/>
    <property type="match status" value="1"/>
</dbReference>
<dbReference type="PANTHER" id="PTHR12025:SF3">
    <property type="entry name" value="VASCULAR ENDOTHELIAL GROWTH FACTOR C"/>
    <property type="match status" value="1"/>
</dbReference>
<feature type="domain" description="Platelet-derived growth factor (PDGF) family profile" evidence="11">
    <location>
        <begin position="104"/>
        <end position="196"/>
    </location>
</feature>
<evidence type="ECO:0000256" key="2">
    <source>
        <dbReference type="ARBA" id="ARBA00022525"/>
    </source>
</evidence>
<dbReference type="Proteomes" id="UP000736164">
    <property type="component" value="Unassembled WGS sequence"/>
</dbReference>
<dbReference type="SUPFAM" id="SSF57501">
    <property type="entry name" value="Cystine-knot cytokines"/>
    <property type="match status" value="1"/>
</dbReference>
<keyword evidence="8" id="KW-1015">Disulfide bond</keyword>
<dbReference type="InterPro" id="IPR050507">
    <property type="entry name" value="PDGF/VEGF_growth_factor"/>
</dbReference>
<keyword evidence="13" id="KW-1185">Reference proteome</keyword>
<evidence type="ECO:0000256" key="10">
    <source>
        <dbReference type="SAM" id="SignalP"/>
    </source>
</evidence>
<evidence type="ECO:0000313" key="13">
    <source>
        <dbReference type="Proteomes" id="UP000736164"/>
    </source>
</evidence>
<dbReference type="GO" id="GO:0048010">
    <property type="term" value="P:vascular endothelial growth factor receptor signaling pathway"/>
    <property type="evidence" value="ECO:0007669"/>
    <property type="project" value="TreeGrafter"/>
</dbReference>
<dbReference type="GO" id="GO:0001938">
    <property type="term" value="P:positive regulation of endothelial cell proliferation"/>
    <property type="evidence" value="ECO:0007669"/>
    <property type="project" value="TreeGrafter"/>
</dbReference>
<evidence type="ECO:0000256" key="7">
    <source>
        <dbReference type="ARBA" id="ARBA00023030"/>
    </source>
</evidence>
<protein>
    <submittedName>
        <fullName evidence="12">VEGFC factor</fullName>
    </submittedName>
</protein>
<dbReference type="GO" id="GO:0016020">
    <property type="term" value="C:membrane"/>
    <property type="evidence" value="ECO:0007669"/>
    <property type="project" value="InterPro"/>
</dbReference>
<keyword evidence="3" id="KW-0037">Angiogenesis</keyword>
<dbReference type="InterPro" id="IPR000072">
    <property type="entry name" value="PDGF/VEGF_dom"/>
</dbReference>
<evidence type="ECO:0000256" key="1">
    <source>
        <dbReference type="ARBA" id="ARBA00004613"/>
    </source>
</evidence>
<keyword evidence="4" id="KW-0165">Cleavage on pair of basic residues</keyword>
<dbReference type="GO" id="GO:0005615">
    <property type="term" value="C:extracellular space"/>
    <property type="evidence" value="ECO:0007669"/>
    <property type="project" value="TreeGrafter"/>
</dbReference>
<dbReference type="Pfam" id="PF03128">
    <property type="entry name" value="CXCXC"/>
    <property type="match status" value="1"/>
</dbReference>
<evidence type="ECO:0000256" key="5">
    <source>
        <dbReference type="ARBA" id="ARBA00022729"/>
    </source>
</evidence>
<sequence>MWMFSVCLWILNVLPFCLQYESEQEYYQDVEETELGSDLHSQWGTVSTVDELLDLLYPEYGLVQHCLRKKALNTQTSIQEEGDSWGNQKKAALYIADSAFDLILDEMQKTLCTPREVLLDVSKEYPESTTNFYLPRCVSVHRCGGCCNSEAFHCVNTSYTYVNKTLIELSMPHMEKTVVMVSFVNHTECECQPKRSPHSVIRRSANTPCPETDSTCAAGFNWNPVTCQCMSEDMSLFSSTQSNPLAEALIDLCGPNKLWNEEHCECVCQNGLTHLSCGEGWRLDEVDCECVCEEQAALEPCPPHQKWDKERCGCVCQADCPKSQPLNPGNCQCECKENANTCLLQGKKFNPETCSCYRLPCRTKNRKCPSGYYYSQYVCHCLPNFMRSYEQY</sequence>
<evidence type="ECO:0000256" key="4">
    <source>
        <dbReference type="ARBA" id="ARBA00022685"/>
    </source>
</evidence>
<feature type="non-terminal residue" evidence="12">
    <location>
        <position position="392"/>
    </location>
</feature>
<dbReference type="AlphaFoldDB" id="A0A8J7TKI5"/>
<dbReference type="GO" id="GO:0060754">
    <property type="term" value="P:positive regulation of mast cell chemotaxis"/>
    <property type="evidence" value="ECO:0007669"/>
    <property type="project" value="TreeGrafter"/>
</dbReference>
<dbReference type="GO" id="GO:0001666">
    <property type="term" value="P:response to hypoxia"/>
    <property type="evidence" value="ECO:0007669"/>
    <property type="project" value="TreeGrafter"/>
</dbReference>
<proteinExistence type="inferred from homology"/>
<dbReference type="EMBL" id="JAAWVO010078121">
    <property type="protein sequence ID" value="MBN3325961.1"/>
    <property type="molecule type" value="Genomic_DNA"/>
</dbReference>
<dbReference type="PANTHER" id="PTHR12025">
    <property type="entry name" value="VASCULAR ENDOTHELIAL GROWTH FACTOR"/>
    <property type="match status" value="1"/>
</dbReference>
<feature type="chain" id="PRO_5035259978" evidence="10">
    <location>
        <begin position="20"/>
        <end position="392"/>
    </location>
</feature>
<dbReference type="PROSITE" id="PS50278">
    <property type="entry name" value="PDGF_2"/>
    <property type="match status" value="1"/>
</dbReference>
<dbReference type="PROSITE" id="PS00249">
    <property type="entry name" value="PDGF_1"/>
    <property type="match status" value="1"/>
</dbReference>
<comment type="similarity">
    <text evidence="9">Belongs to the PDGF/VEGF growth factor family.</text>
</comment>
<name>A0A8J7TKI5_ATRSP</name>
<comment type="caution">
    <text evidence="12">The sequence shown here is derived from an EMBL/GenBank/DDBJ whole genome shotgun (WGS) entry which is preliminary data.</text>
</comment>
<dbReference type="GO" id="GO:0050930">
    <property type="term" value="P:induction of positive chemotaxis"/>
    <property type="evidence" value="ECO:0007669"/>
    <property type="project" value="TreeGrafter"/>
</dbReference>
<comment type="subcellular location">
    <subcellularLocation>
        <location evidence="1">Secreted</location>
    </subcellularLocation>
</comment>
<keyword evidence="6" id="KW-0677">Repeat</keyword>
<accession>A0A8J7TKI5</accession>
<dbReference type="GO" id="GO:0042056">
    <property type="term" value="F:chemoattractant activity"/>
    <property type="evidence" value="ECO:0007669"/>
    <property type="project" value="TreeGrafter"/>
</dbReference>
<evidence type="ECO:0000256" key="8">
    <source>
        <dbReference type="ARBA" id="ARBA00023157"/>
    </source>
</evidence>
<evidence type="ECO:0000256" key="3">
    <source>
        <dbReference type="ARBA" id="ARBA00022657"/>
    </source>
</evidence>